<evidence type="ECO:0000259" key="2">
    <source>
        <dbReference type="Pfam" id="PF08327"/>
    </source>
</evidence>
<reference evidence="3 4" key="1">
    <citation type="submission" date="2018-09" db="EMBL/GenBank/DDBJ databases">
        <title>Nocardia yunnanensis sp. nov., an actinomycete isolated from a soil sample.</title>
        <authorList>
            <person name="Zhang J."/>
        </authorList>
    </citation>
    <scope>NUCLEOTIDE SEQUENCE [LARGE SCALE GENOMIC DNA]</scope>
    <source>
        <strain evidence="3 4">CFHS0054</strain>
    </source>
</reference>
<protein>
    <submittedName>
        <fullName evidence="3">SRPBCC domain-containing protein</fullName>
    </submittedName>
</protein>
<comment type="similarity">
    <text evidence="1">Belongs to the AHA1 family.</text>
</comment>
<evidence type="ECO:0000313" key="3">
    <source>
        <dbReference type="EMBL" id="AYF74811.1"/>
    </source>
</evidence>
<dbReference type="CDD" id="cd07814">
    <property type="entry name" value="SRPBCC_CalC_Aha1-like"/>
    <property type="match status" value="1"/>
</dbReference>
<dbReference type="Gene3D" id="3.30.530.20">
    <property type="match status" value="1"/>
</dbReference>
<gene>
    <name evidence="3" type="ORF">D7D52_14100</name>
</gene>
<proteinExistence type="inferred from homology"/>
<dbReference type="Pfam" id="PF08327">
    <property type="entry name" value="AHSA1"/>
    <property type="match status" value="1"/>
</dbReference>
<accession>A0A386ZAW2</accession>
<keyword evidence="4" id="KW-1185">Reference proteome</keyword>
<evidence type="ECO:0000256" key="1">
    <source>
        <dbReference type="ARBA" id="ARBA00006817"/>
    </source>
</evidence>
<dbReference type="AlphaFoldDB" id="A0A386ZAW2"/>
<dbReference type="SUPFAM" id="SSF55961">
    <property type="entry name" value="Bet v1-like"/>
    <property type="match status" value="1"/>
</dbReference>
<name>A0A386ZAW2_9NOCA</name>
<dbReference type="InterPro" id="IPR023393">
    <property type="entry name" value="START-like_dom_sf"/>
</dbReference>
<dbReference type="EMBL" id="CP032568">
    <property type="protein sequence ID" value="AYF74811.1"/>
    <property type="molecule type" value="Genomic_DNA"/>
</dbReference>
<evidence type="ECO:0000313" key="4">
    <source>
        <dbReference type="Proteomes" id="UP000267164"/>
    </source>
</evidence>
<dbReference type="InterPro" id="IPR013538">
    <property type="entry name" value="ASHA1/2-like_C"/>
</dbReference>
<feature type="domain" description="Activator of Hsp90 ATPase homologue 1/2-like C-terminal" evidence="2">
    <location>
        <begin position="39"/>
        <end position="164"/>
    </location>
</feature>
<dbReference type="OrthoDB" id="9815653at2"/>
<dbReference type="KEGG" id="nyu:D7D52_14100"/>
<sequence length="171" mass="19241">MEETSAQTAYRHPYDTIQLKEEAVADKVPDAVVDITVPHSPARVWSALTEPAQIAQYFFGTEVVTDWQAGSAIRWRGEWQGKQFEDHGTILEVEPRKRLTVTHFSPLTGQPDIPENYHTVTYALAPVPDGTSVTIIQSDNKSEAEATESEKTWRMVLDGLARFLAQDDQRD</sequence>
<organism evidence="3 4">
    <name type="scientific">Nocardia yunnanensis</name>
    <dbReference type="NCBI Taxonomy" id="2382165"/>
    <lineage>
        <taxon>Bacteria</taxon>
        <taxon>Bacillati</taxon>
        <taxon>Actinomycetota</taxon>
        <taxon>Actinomycetes</taxon>
        <taxon>Mycobacteriales</taxon>
        <taxon>Nocardiaceae</taxon>
        <taxon>Nocardia</taxon>
    </lineage>
</organism>
<dbReference type="Proteomes" id="UP000267164">
    <property type="component" value="Chromosome"/>
</dbReference>